<feature type="transmembrane region" description="Helical" evidence="8">
    <location>
        <begin position="39"/>
        <end position="63"/>
    </location>
</feature>
<keyword evidence="3" id="KW-1003">Cell membrane</keyword>
<dbReference type="SUPFAM" id="SSF103190">
    <property type="entry name" value="Sensory domain-like"/>
    <property type="match status" value="1"/>
</dbReference>
<comment type="catalytic activity">
    <reaction evidence="7">
        <text>2 GTP = 3',3'-c-di-GMP + 2 diphosphate</text>
        <dbReference type="Rhea" id="RHEA:24898"/>
        <dbReference type="ChEBI" id="CHEBI:33019"/>
        <dbReference type="ChEBI" id="CHEBI:37565"/>
        <dbReference type="ChEBI" id="CHEBI:58805"/>
        <dbReference type="EC" id="2.7.7.65"/>
    </reaction>
</comment>
<dbReference type="PANTHER" id="PTHR45138">
    <property type="entry name" value="REGULATORY COMPONENTS OF SENSORY TRANSDUCTION SYSTEM"/>
    <property type="match status" value="1"/>
</dbReference>
<dbReference type="FunFam" id="3.30.70.270:FF:000001">
    <property type="entry name" value="Diguanylate cyclase domain protein"/>
    <property type="match status" value="1"/>
</dbReference>
<organism evidence="10 11">
    <name type="scientific">Janthinobacterium violaceinigrum</name>
    <dbReference type="NCBI Taxonomy" id="2654252"/>
    <lineage>
        <taxon>Bacteria</taxon>
        <taxon>Pseudomonadati</taxon>
        <taxon>Pseudomonadota</taxon>
        <taxon>Betaproteobacteria</taxon>
        <taxon>Burkholderiales</taxon>
        <taxon>Oxalobacteraceae</taxon>
        <taxon>Janthinobacterium</taxon>
    </lineage>
</organism>
<feature type="transmembrane region" description="Helical" evidence="8">
    <location>
        <begin position="315"/>
        <end position="334"/>
    </location>
</feature>
<dbReference type="Pfam" id="PF00990">
    <property type="entry name" value="GGDEF"/>
    <property type="match status" value="1"/>
</dbReference>
<dbReference type="GO" id="GO:0052621">
    <property type="term" value="F:diguanylate cyclase activity"/>
    <property type="evidence" value="ECO:0007669"/>
    <property type="project" value="UniProtKB-EC"/>
</dbReference>
<evidence type="ECO:0000256" key="3">
    <source>
        <dbReference type="ARBA" id="ARBA00022475"/>
    </source>
</evidence>
<dbReference type="PROSITE" id="PS50887">
    <property type="entry name" value="GGDEF"/>
    <property type="match status" value="1"/>
</dbReference>
<accession>A0A6I1I245</accession>
<name>A0A6I1I245_9BURK</name>
<evidence type="ECO:0000256" key="8">
    <source>
        <dbReference type="SAM" id="Phobius"/>
    </source>
</evidence>
<keyword evidence="6 8" id="KW-0472">Membrane</keyword>
<evidence type="ECO:0000313" key="10">
    <source>
        <dbReference type="EMBL" id="KAB8065003.1"/>
    </source>
</evidence>
<dbReference type="Gene3D" id="3.30.450.20">
    <property type="entry name" value="PAS domain"/>
    <property type="match status" value="2"/>
</dbReference>
<dbReference type="EMBL" id="WFLI01000009">
    <property type="protein sequence ID" value="KAB8065003.1"/>
    <property type="molecule type" value="Genomic_DNA"/>
</dbReference>
<evidence type="ECO:0000256" key="2">
    <source>
        <dbReference type="ARBA" id="ARBA00012528"/>
    </source>
</evidence>
<dbReference type="GO" id="GO:0043709">
    <property type="term" value="P:cell adhesion involved in single-species biofilm formation"/>
    <property type="evidence" value="ECO:0007669"/>
    <property type="project" value="TreeGrafter"/>
</dbReference>
<evidence type="ECO:0000313" key="11">
    <source>
        <dbReference type="Proteomes" id="UP000468717"/>
    </source>
</evidence>
<reference evidence="10 11" key="1">
    <citation type="submission" date="2019-10" db="EMBL/GenBank/DDBJ databases">
        <title>Three novel species isolated from a subtropical stream in China.</title>
        <authorList>
            <person name="Lu H."/>
        </authorList>
    </citation>
    <scope>NUCLEOTIDE SEQUENCE [LARGE SCALE GENOMIC DNA]</scope>
    <source>
        <strain evidence="10 11">FT13W</strain>
    </source>
</reference>
<evidence type="ECO:0000256" key="4">
    <source>
        <dbReference type="ARBA" id="ARBA00022692"/>
    </source>
</evidence>
<dbReference type="GO" id="GO:1902201">
    <property type="term" value="P:negative regulation of bacterial-type flagellum-dependent cell motility"/>
    <property type="evidence" value="ECO:0007669"/>
    <property type="project" value="TreeGrafter"/>
</dbReference>
<evidence type="ECO:0000259" key="9">
    <source>
        <dbReference type="PROSITE" id="PS50887"/>
    </source>
</evidence>
<dbReference type="Pfam" id="PF02743">
    <property type="entry name" value="dCache_1"/>
    <property type="match status" value="1"/>
</dbReference>
<comment type="subcellular location">
    <subcellularLocation>
        <location evidence="1">Cell membrane</location>
        <topology evidence="1">Multi-pass membrane protein</topology>
    </subcellularLocation>
</comment>
<keyword evidence="5 8" id="KW-1133">Transmembrane helix</keyword>
<feature type="domain" description="GGDEF" evidence="9">
    <location>
        <begin position="399"/>
        <end position="537"/>
    </location>
</feature>
<dbReference type="InterPro" id="IPR043128">
    <property type="entry name" value="Rev_trsase/Diguanyl_cyclase"/>
</dbReference>
<dbReference type="NCBIfam" id="TIGR00254">
    <property type="entry name" value="GGDEF"/>
    <property type="match status" value="1"/>
</dbReference>
<dbReference type="SUPFAM" id="SSF55073">
    <property type="entry name" value="Nucleotide cyclase"/>
    <property type="match status" value="1"/>
</dbReference>
<comment type="caution">
    <text evidence="10">The sequence shown here is derived from an EMBL/GenBank/DDBJ whole genome shotgun (WGS) entry which is preliminary data.</text>
</comment>
<dbReference type="GO" id="GO:0005886">
    <property type="term" value="C:plasma membrane"/>
    <property type="evidence" value="ECO:0007669"/>
    <property type="project" value="UniProtKB-SubCell"/>
</dbReference>
<dbReference type="InterPro" id="IPR029151">
    <property type="entry name" value="Sensor-like_sf"/>
</dbReference>
<protein>
    <recommendedName>
        <fullName evidence="2">diguanylate cyclase</fullName>
        <ecNumber evidence="2">2.7.7.65</ecNumber>
    </recommendedName>
</protein>
<evidence type="ECO:0000256" key="1">
    <source>
        <dbReference type="ARBA" id="ARBA00004651"/>
    </source>
</evidence>
<dbReference type="Proteomes" id="UP000468717">
    <property type="component" value="Unassembled WGS sequence"/>
</dbReference>
<keyword evidence="4 8" id="KW-0812">Transmembrane</keyword>
<dbReference type="InterPro" id="IPR029787">
    <property type="entry name" value="Nucleotide_cyclase"/>
</dbReference>
<dbReference type="InterPro" id="IPR033479">
    <property type="entry name" value="dCache_1"/>
</dbReference>
<sequence length="539" mass="58634">MQLHDALMDAVKDAANHNARDTGALPAQPEAAGSHKRPLIAWAGIAFFCMCAMLLGMTIWIVWSSREVRLREARATTEHMARTLATQAYMELEIADVMLEDIVEQIRREGNSDATGERLQSHLQQLSRNIVEINGVYIFDRQGEWLAASSGVQQDGNNADRNYFIYHKTHAQLSSHISAPVRSKSSGQWVLPVSRRVEAADGSFAGVVLITLGLDSFERVYATLNLGNTGTAFFALDDGTLIYRRPFQADVIGMDISSGALLRAYREKGPVGTAMMTAKVDEIERLYSYRHLERFPLIVAAGLSREDIFAEWQRLSIQIVLASLAAGAALIYLFRKLMRQIALRDRIEASLRLATTQLQRANADLAARASQDGLTGLANRRCFDETLAQELKRAQRSGNGVSLIMLDVDFFKKFNDQYGHVAGDACLQAVAGAVAHSVGRSEDLAARYGGEEFAVIMPGTGAAGALDVAEAIRAAVEALQIPHAASASGVVTVSLGAATLHPEQDHHTDSSALIRQADALLYQSKNSGRNRVSSDAPAT</sequence>
<gene>
    <name evidence="10" type="ORF">GCN75_10145</name>
</gene>
<evidence type="ECO:0000256" key="7">
    <source>
        <dbReference type="ARBA" id="ARBA00034247"/>
    </source>
</evidence>
<proteinExistence type="predicted"/>
<evidence type="ECO:0000256" key="5">
    <source>
        <dbReference type="ARBA" id="ARBA00022989"/>
    </source>
</evidence>
<dbReference type="CDD" id="cd12914">
    <property type="entry name" value="PDC1_DGC_like"/>
    <property type="match status" value="1"/>
</dbReference>
<dbReference type="InterPro" id="IPR050469">
    <property type="entry name" value="Diguanylate_Cyclase"/>
</dbReference>
<dbReference type="EC" id="2.7.7.65" evidence="2"/>
<dbReference type="AlphaFoldDB" id="A0A6I1I245"/>
<dbReference type="PANTHER" id="PTHR45138:SF9">
    <property type="entry name" value="DIGUANYLATE CYCLASE DGCM-RELATED"/>
    <property type="match status" value="1"/>
</dbReference>
<dbReference type="Gene3D" id="3.30.70.270">
    <property type="match status" value="1"/>
</dbReference>
<dbReference type="SMART" id="SM00267">
    <property type="entry name" value="GGDEF"/>
    <property type="match status" value="1"/>
</dbReference>
<dbReference type="CDD" id="cd01949">
    <property type="entry name" value="GGDEF"/>
    <property type="match status" value="1"/>
</dbReference>
<keyword evidence="11" id="KW-1185">Reference proteome</keyword>
<dbReference type="InterPro" id="IPR000160">
    <property type="entry name" value="GGDEF_dom"/>
</dbReference>
<dbReference type="CDD" id="cd12915">
    <property type="entry name" value="PDC2_DGC_like"/>
    <property type="match status" value="1"/>
</dbReference>
<evidence type="ECO:0000256" key="6">
    <source>
        <dbReference type="ARBA" id="ARBA00023136"/>
    </source>
</evidence>